<evidence type="ECO:0000256" key="1">
    <source>
        <dbReference type="ARBA" id="ARBA00022593"/>
    </source>
</evidence>
<dbReference type="PANTHER" id="PTHR12652:SF19">
    <property type="entry name" value="PEROXISOMAL BIOGENESIS FACTOR 11"/>
    <property type="match status" value="1"/>
</dbReference>
<evidence type="ECO:0008006" key="8">
    <source>
        <dbReference type="Google" id="ProtNLM"/>
    </source>
</evidence>
<dbReference type="STRING" id="857566.A0A1E3PET3"/>
<evidence type="ECO:0000256" key="4">
    <source>
        <dbReference type="ARBA" id="ARBA00046271"/>
    </source>
</evidence>
<dbReference type="Proteomes" id="UP000095009">
    <property type="component" value="Unassembled WGS sequence"/>
</dbReference>
<keyword evidence="7" id="KW-1185">Reference proteome</keyword>
<evidence type="ECO:0000313" key="6">
    <source>
        <dbReference type="EMBL" id="ODQ63915.1"/>
    </source>
</evidence>
<dbReference type="GO" id="GO:0005778">
    <property type="term" value="C:peroxisomal membrane"/>
    <property type="evidence" value="ECO:0007669"/>
    <property type="project" value="UniProtKB-SubCell"/>
</dbReference>
<dbReference type="GO" id="GO:0016559">
    <property type="term" value="P:peroxisome fission"/>
    <property type="evidence" value="ECO:0007669"/>
    <property type="project" value="InterPro"/>
</dbReference>
<proteinExistence type="predicted"/>
<name>A0A1E3PET3_9ASCO</name>
<reference evidence="6 7" key="1">
    <citation type="journal article" date="2016" name="Proc. Natl. Acad. Sci. U.S.A.">
        <title>Comparative genomics of biotechnologically important yeasts.</title>
        <authorList>
            <person name="Riley R."/>
            <person name="Haridas S."/>
            <person name="Wolfe K.H."/>
            <person name="Lopes M.R."/>
            <person name="Hittinger C.T."/>
            <person name="Goeker M."/>
            <person name="Salamov A.A."/>
            <person name="Wisecaver J.H."/>
            <person name="Long T.M."/>
            <person name="Calvey C.H."/>
            <person name="Aerts A.L."/>
            <person name="Barry K.W."/>
            <person name="Choi C."/>
            <person name="Clum A."/>
            <person name="Coughlan A.Y."/>
            <person name="Deshpande S."/>
            <person name="Douglass A.P."/>
            <person name="Hanson S.J."/>
            <person name="Klenk H.-P."/>
            <person name="LaButti K.M."/>
            <person name="Lapidus A."/>
            <person name="Lindquist E.A."/>
            <person name="Lipzen A.M."/>
            <person name="Meier-Kolthoff J.P."/>
            <person name="Ohm R.A."/>
            <person name="Otillar R.P."/>
            <person name="Pangilinan J.L."/>
            <person name="Peng Y."/>
            <person name="Rokas A."/>
            <person name="Rosa C.A."/>
            <person name="Scheuner C."/>
            <person name="Sibirny A.A."/>
            <person name="Slot J.C."/>
            <person name="Stielow J.B."/>
            <person name="Sun H."/>
            <person name="Kurtzman C.P."/>
            <person name="Blackwell M."/>
            <person name="Grigoriev I.V."/>
            <person name="Jeffries T.W."/>
        </authorList>
    </citation>
    <scope>NUCLEOTIDE SEQUENCE [LARGE SCALE GENOMIC DNA]</scope>
    <source>
        <strain evidence="6 7">DSM 6958</strain>
    </source>
</reference>
<organism evidence="6 7">
    <name type="scientific">Nadsonia fulvescens var. elongata DSM 6958</name>
    <dbReference type="NCBI Taxonomy" id="857566"/>
    <lineage>
        <taxon>Eukaryota</taxon>
        <taxon>Fungi</taxon>
        <taxon>Dikarya</taxon>
        <taxon>Ascomycota</taxon>
        <taxon>Saccharomycotina</taxon>
        <taxon>Dipodascomycetes</taxon>
        <taxon>Dipodascales</taxon>
        <taxon>Dipodascales incertae sedis</taxon>
        <taxon>Nadsonia</taxon>
    </lineage>
</organism>
<dbReference type="OrthoDB" id="411017at2759"/>
<sequence>MDIFIPFLGSLEGKDKTAKLVQYMGKLLIFLDSSGSKFKIFQILINYYKVFFYKLDLKHRLPNVINNMSMFRKIIRFGDWVGPYRRIMNGVMSNALNLMKYRKANRKITQTCKVDYEDVVDCLNTFADDVYLLGKLGVVTHKKVLHIAERHAAYWWMVGICISSHKAINDRKILNIRMRNAINKRATILAMSSEKAEKAEVEHNLHNEIMEIDSIIEALKLDLYNSNLTLFKLANDFVFDLIDCLDLNISGIYFTVTGLLSGICAFLKLWEKNRVTNMKS</sequence>
<feature type="transmembrane region" description="Helical" evidence="5">
    <location>
        <begin position="251"/>
        <end position="270"/>
    </location>
</feature>
<dbReference type="AlphaFoldDB" id="A0A1E3PET3"/>
<keyword evidence="3" id="KW-0576">Peroxisome</keyword>
<dbReference type="InterPro" id="IPR008733">
    <property type="entry name" value="PEX11"/>
</dbReference>
<dbReference type="PANTHER" id="PTHR12652">
    <property type="entry name" value="PEROXISOMAL BIOGENESIS FACTOR 11"/>
    <property type="match status" value="1"/>
</dbReference>
<keyword evidence="2 5" id="KW-0472">Membrane</keyword>
<evidence type="ECO:0000256" key="3">
    <source>
        <dbReference type="ARBA" id="ARBA00023140"/>
    </source>
</evidence>
<keyword evidence="1" id="KW-0962">Peroxisome biogenesis</keyword>
<gene>
    <name evidence="6" type="ORF">NADFUDRAFT_52903</name>
</gene>
<keyword evidence="5" id="KW-1133">Transmembrane helix</keyword>
<evidence type="ECO:0000256" key="5">
    <source>
        <dbReference type="SAM" id="Phobius"/>
    </source>
</evidence>
<evidence type="ECO:0000256" key="2">
    <source>
        <dbReference type="ARBA" id="ARBA00023136"/>
    </source>
</evidence>
<keyword evidence="5" id="KW-0812">Transmembrane</keyword>
<dbReference type="Pfam" id="PF05648">
    <property type="entry name" value="PEX11"/>
    <property type="match status" value="1"/>
</dbReference>
<dbReference type="EMBL" id="KV454413">
    <property type="protein sequence ID" value="ODQ63915.1"/>
    <property type="molecule type" value="Genomic_DNA"/>
</dbReference>
<comment type="subcellular location">
    <subcellularLocation>
        <location evidence="4">Peroxisome membrane</location>
    </subcellularLocation>
</comment>
<evidence type="ECO:0000313" key="7">
    <source>
        <dbReference type="Proteomes" id="UP000095009"/>
    </source>
</evidence>
<protein>
    <recommendedName>
        <fullName evidence="8">Peroxisomal biogenesis factor 11</fullName>
    </recommendedName>
</protein>
<accession>A0A1E3PET3</accession>